<evidence type="ECO:0000313" key="4">
    <source>
        <dbReference type="Proteomes" id="UP001159363"/>
    </source>
</evidence>
<evidence type="ECO:0000313" key="3">
    <source>
        <dbReference type="EMBL" id="KAJ8874516.1"/>
    </source>
</evidence>
<dbReference type="Proteomes" id="UP001159363">
    <property type="component" value="Chromosome 9"/>
</dbReference>
<gene>
    <name evidence="3" type="ORF">PR048_025376</name>
</gene>
<dbReference type="EMBL" id="JARBHB010000010">
    <property type="protein sequence ID" value="KAJ8874516.1"/>
    <property type="molecule type" value="Genomic_DNA"/>
</dbReference>
<dbReference type="Pfam" id="PF07727">
    <property type="entry name" value="RVT_2"/>
    <property type="match status" value="1"/>
</dbReference>
<reference evidence="3 4" key="1">
    <citation type="submission" date="2023-02" db="EMBL/GenBank/DDBJ databases">
        <title>LHISI_Scaffold_Assembly.</title>
        <authorList>
            <person name="Stuart O.P."/>
            <person name="Cleave R."/>
            <person name="Magrath M.J.L."/>
            <person name="Mikheyev A.S."/>
        </authorList>
    </citation>
    <scope>NUCLEOTIDE SEQUENCE [LARGE SCALE GENOMIC DNA]</scope>
    <source>
        <strain evidence="3">Daus_M_001</strain>
        <tissue evidence="3">Leg muscle</tissue>
    </source>
</reference>
<accession>A0ABQ9GR47</accession>
<dbReference type="InterPro" id="IPR013103">
    <property type="entry name" value="RVT_2"/>
</dbReference>
<feature type="compositionally biased region" description="Basic and acidic residues" evidence="1">
    <location>
        <begin position="167"/>
        <end position="177"/>
    </location>
</feature>
<comment type="caution">
    <text evidence="3">The sequence shown here is derived from an EMBL/GenBank/DDBJ whole genome shotgun (WGS) entry which is preliminary data.</text>
</comment>
<proteinExistence type="predicted"/>
<evidence type="ECO:0000256" key="1">
    <source>
        <dbReference type="SAM" id="MobiDB-lite"/>
    </source>
</evidence>
<feature type="region of interest" description="Disordered" evidence="1">
    <location>
        <begin position="157"/>
        <end position="180"/>
    </location>
</feature>
<sequence length="361" mass="40657">MLVPEGFEDVQGSVVKLNKSLYGLKKAPRAWNKRFVDFRNAHGLYQLITDKSVFVNDEGNLILAIWVDDGLVISNENKIDVFMMKLQTEFEGFEGCLRTRYSALKEAKRDEDGAGIKYKGEETQCSEKSRRHKDTRAAIRKASCRDRDSHCQALVKQESPLPQPSEAEGRGERELAAQHEGQSRASTKWCAKWRQTDAQLSSRQFVCCFIIPNEPDRRAEWIRVVPGKTEPLRAAQWYRCHFEGGSFQLKTAMPLPARESGHVAVCHADMKAIQSSSRGLPTCDAGRDGHHYRLAVPTAVTRQYFISFRDTSQTQDARWVRCSIIRGDARAHTPPACPSRVVGNERGPVGLVGFLALPRDP</sequence>
<protein>
    <recommendedName>
        <fullName evidence="2">Reverse transcriptase Ty1/copia-type domain-containing protein</fullName>
    </recommendedName>
</protein>
<organism evidence="3 4">
    <name type="scientific">Dryococelus australis</name>
    <dbReference type="NCBI Taxonomy" id="614101"/>
    <lineage>
        <taxon>Eukaryota</taxon>
        <taxon>Metazoa</taxon>
        <taxon>Ecdysozoa</taxon>
        <taxon>Arthropoda</taxon>
        <taxon>Hexapoda</taxon>
        <taxon>Insecta</taxon>
        <taxon>Pterygota</taxon>
        <taxon>Neoptera</taxon>
        <taxon>Polyneoptera</taxon>
        <taxon>Phasmatodea</taxon>
        <taxon>Verophasmatodea</taxon>
        <taxon>Anareolatae</taxon>
        <taxon>Phasmatidae</taxon>
        <taxon>Eurycanthinae</taxon>
        <taxon>Dryococelus</taxon>
    </lineage>
</organism>
<feature type="domain" description="Reverse transcriptase Ty1/copia-type" evidence="2">
    <location>
        <begin position="4"/>
        <end position="91"/>
    </location>
</feature>
<keyword evidence="4" id="KW-1185">Reference proteome</keyword>
<evidence type="ECO:0000259" key="2">
    <source>
        <dbReference type="Pfam" id="PF07727"/>
    </source>
</evidence>
<name>A0ABQ9GR47_9NEOP</name>